<dbReference type="EMBL" id="NPCC01000030">
    <property type="protein sequence ID" value="PAE87712.1"/>
    <property type="molecule type" value="Genomic_DNA"/>
</dbReference>
<keyword evidence="1" id="KW-0175">Coiled coil</keyword>
<keyword evidence="3" id="KW-0812">Transmembrane</keyword>
<keyword evidence="3" id="KW-0472">Membrane</keyword>
<gene>
    <name evidence="4" type="ORF">CHH72_16880</name>
</gene>
<feature type="compositionally biased region" description="Acidic residues" evidence="2">
    <location>
        <begin position="217"/>
        <end position="240"/>
    </location>
</feature>
<evidence type="ECO:0000256" key="2">
    <source>
        <dbReference type="SAM" id="MobiDB-lite"/>
    </source>
</evidence>
<feature type="region of interest" description="Disordered" evidence="2">
    <location>
        <begin position="209"/>
        <end position="296"/>
    </location>
</feature>
<feature type="compositionally biased region" description="Acidic residues" evidence="2">
    <location>
        <begin position="263"/>
        <end position="296"/>
    </location>
</feature>
<dbReference type="Proteomes" id="UP000216207">
    <property type="component" value="Unassembled WGS sequence"/>
</dbReference>
<evidence type="ECO:0000313" key="5">
    <source>
        <dbReference type="Proteomes" id="UP000216207"/>
    </source>
</evidence>
<evidence type="ECO:0000256" key="1">
    <source>
        <dbReference type="SAM" id="Coils"/>
    </source>
</evidence>
<proteinExistence type="predicted"/>
<dbReference type="AlphaFoldDB" id="A0A268NW28"/>
<reference evidence="4 5" key="1">
    <citation type="submission" date="2017-07" db="EMBL/GenBank/DDBJ databases">
        <title>Isolation and whole genome analysis of endospore-forming bacteria from heroin.</title>
        <authorList>
            <person name="Kalinowski J."/>
            <person name="Ahrens B."/>
            <person name="Al-Dilaimi A."/>
            <person name="Winkler A."/>
            <person name="Wibberg D."/>
            <person name="Schleenbecker U."/>
            <person name="Ruckert C."/>
            <person name="Wolfel R."/>
            <person name="Grass G."/>
        </authorList>
    </citation>
    <scope>NUCLEOTIDE SEQUENCE [LARGE SCALE GENOMIC DNA]</scope>
    <source>
        <strain evidence="4 5">7539</strain>
    </source>
</reference>
<comment type="caution">
    <text evidence="4">The sequence shown here is derived from an EMBL/GenBank/DDBJ whole genome shotgun (WGS) entry which is preliminary data.</text>
</comment>
<organism evidence="4 5">
    <name type="scientific">Shouchella clausii</name>
    <name type="common">Alkalihalobacillus clausii</name>
    <dbReference type="NCBI Taxonomy" id="79880"/>
    <lineage>
        <taxon>Bacteria</taxon>
        <taxon>Bacillati</taxon>
        <taxon>Bacillota</taxon>
        <taxon>Bacilli</taxon>
        <taxon>Bacillales</taxon>
        <taxon>Bacillaceae</taxon>
        <taxon>Shouchella</taxon>
    </lineage>
</organism>
<evidence type="ECO:0000256" key="3">
    <source>
        <dbReference type="SAM" id="Phobius"/>
    </source>
</evidence>
<feature type="region of interest" description="Disordered" evidence="2">
    <location>
        <begin position="1"/>
        <end position="35"/>
    </location>
</feature>
<name>A0A268NW28_SHOCL</name>
<evidence type="ECO:0000313" key="4">
    <source>
        <dbReference type="EMBL" id="PAE87712.1"/>
    </source>
</evidence>
<feature type="coiled-coil region" evidence="1">
    <location>
        <begin position="434"/>
        <end position="472"/>
    </location>
</feature>
<dbReference type="RefSeq" id="WP_095327040.1">
    <property type="nucleotide sequence ID" value="NZ_NPCC01000030.1"/>
</dbReference>
<feature type="transmembrane region" description="Helical" evidence="3">
    <location>
        <begin position="702"/>
        <end position="722"/>
    </location>
</feature>
<keyword evidence="3" id="KW-1133">Transmembrane helix</keyword>
<sequence>MGLFTKLNDSKSKKSKSTDVNPTREGKRKKEKKSLFGGKKKELTLLERMQLEESVAAASLDVVQEIAGLGNSAVRELDEGLLIIAITNEMLEEIGLDSDSEEFGSFAEALRSETVESITLANDLAAGVIGIIPSQETLISLDEFEFVHDLAFYWALVPFDLGDDDRLTVLNSTVHIDRLVEMANNRNIQLGIKNGEVIQVFDDDEEDGLQETYTEPEGVENEEETVAEFDEEESLEEGELDAGGVHESEDSYSVDYSDNSSMDFDDAMDELPEDDYSEESDDGFGEEDYQSYDHDDSDFDMEDMVDMEPGTDEFPEDGGMTADENKEAINRVIHAFNNTELDLHIDLSKFDDYFNSVPIAQFDTTRTDNSELQNVLSKMRQDANIELQRLHQDNIQSLRNKYMTSMRDIHNKLVESLDHKDKDTTYGQRHYEIEADYEEAMDDLERRVADKIDQINKEYHQSREEYAENAKREALAVYDSRYRDERNRKIESVKDNVQTDLKTNRDTELGELYKDRKTVALRLFDKATTALLQLLQEEYQAITQKELQMYDAFRKSMDAYLRKHYADEVLRAKAEAEKLKQSHEAERVRAEYEQMLMTKARQLNEADEKARDNLRQLEATHKEQLDHVKKDYERRIERERQENQNLRELLQNANESNTKIIEQKEEEVKHRMNMYEDAIVAKDKQLEYANQRAEKAHKPMKGLMVSAAAIALALGLLFGFLLGTNSMEIAPGSHEAEALSLQNEASTEVVGVIDVHTVA</sequence>
<accession>A0A268NW28</accession>
<feature type="compositionally biased region" description="Low complexity" evidence="2">
    <location>
        <begin position="251"/>
        <end position="262"/>
    </location>
</feature>
<protein>
    <submittedName>
        <fullName evidence="4">Uncharacterized protein</fullName>
    </submittedName>
</protein>
<feature type="coiled-coil region" evidence="1">
    <location>
        <begin position="562"/>
        <end position="667"/>
    </location>
</feature>